<organism evidence="1 2">
    <name type="scientific">Flavobacterium paronense</name>
    <dbReference type="NCBI Taxonomy" id="1392775"/>
    <lineage>
        <taxon>Bacteria</taxon>
        <taxon>Pseudomonadati</taxon>
        <taxon>Bacteroidota</taxon>
        <taxon>Flavobacteriia</taxon>
        <taxon>Flavobacteriales</taxon>
        <taxon>Flavobacteriaceae</taxon>
        <taxon>Flavobacterium</taxon>
    </lineage>
</organism>
<dbReference type="EMBL" id="JBHMFB010000007">
    <property type="protein sequence ID" value="MFB9088517.1"/>
    <property type="molecule type" value="Genomic_DNA"/>
</dbReference>
<dbReference type="RefSeq" id="WP_290285767.1">
    <property type="nucleotide sequence ID" value="NZ_JAUFQN010000019.1"/>
</dbReference>
<evidence type="ECO:0000313" key="1">
    <source>
        <dbReference type="EMBL" id="MFB9088517.1"/>
    </source>
</evidence>
<dbReference type="SUPFAM" id="SSF54913">
    <property type="entry name" value="GlnB-like"/>
    <property type="match status" value="1"/>
</dbReference>
<accession>A0ABV5GCI2</accession>
<gene>
    <name evidence="1" type="ORF">ACFFUU_02775</name>
</gene>
<proteinExistence type="predicted"/>
<comment type="caution">
    <text evidence="1">The sequence shown here is derived from an EMBL/GenBank/DDBJ whole genome shotgun (WGS) entry which is preliminary data.</text>
</comment>
<keyword evidence="2" id="KW-1185">Reference proteome</keyword>
<dbReference type="Proteomes" id="UP001589576">
    <property type="component" value="Unassembled WGS sequence"/>
</dbReference>
<sequence>MKLVIITSSIAFQKDIKTILKKADVKTYSFREVTGYMDFSDTATPENWFASEVNETESILFYAFVKKENVNHLFNLITEFNTAQVSLSHIHIAVLNIEKSSNSTT</sequence>
<protein>
    <recommendedName>
        <fullName evidence="3">Nitrogen regulatory protein P-II family</fullName>
    </recommendedName>
</protein>
<reference evidence="1 2" key="1">
    <citation type="submission" date="2024-09" db="EMBL/GenBank/DDBJ databases">
        <authorList>
            <person name="Sun Q."/>
            <person name="Mori K."/>
        </authorList>
    </citation>
    <scope>NUCLEOTIDE SEQUENCE [LARGE SCALE GENOMIC DNA]</scope>
    <source>
        <strain evidence="1 2">CECT 8460</strain>
    </source>
</reference>
<name>A0ABV5GCI2_9FLAO</name>
<evidence type="ECO:0000313" key="2">
    <source>
        <dbReference type="Proteomes" id="UP001589576"/>
    </source>
</evidence>
<dbReference type="InterPro" id="IPR011322">
    <property type="entry name" value="N-reg_PII-like_a/b"/>
</dbReference>
<evidence type="ECO:0008006" key="3">
    <source>
        <dbReference type="Google" id="ProtNLM"/>
    </source>
</evidence>